<keyword evidence="3" id="KW-0472">Membrane</keyword>
<keyword evidence="3" id="KW-1133">Transmembrane helix</keyword>
<evidence type="ECO:0000259" key="4">
    <source>
        <dbReference type="Pfam" id="PF02705"/>
    </source>
</evidence>
<comment type="subcellular location">
    <subcellularLocation>
        <location evidence="1">Cell membrane</location>
        <topology evidence="1">Multi-pass membrane protein</topology>
    </subcellularLocation>
</comment>
<dbReference type="InterPro" id="IPR003855">
    <property type="entry name" value="K+_transporter"/>
</dbReference>
<dbReference type="EMBL" id="PKMF04000696">
    <property type="protein sequence ID" value="KAK7821628.1"/>
    <property type="molecule type" value="Genomic_DNA"/>
</dbReference>
<sequence length="80" mass="8852">MISPLYVYSGIFPNGIQHEDDMLAALSLVFYAAITLIPVIKYVFIVLRANDNGEVLLSPSSSGSPMIEMAHFLDQSSYLR</sequence>
<proteinExistence type="inferred from homology"/>
<gene>
    <name evidence="5" type="primary">HAK19</name>
    <name evidence="5" type="ORF">CFP56_037536</name>
</gene>
<evidence type="ECO:0000256" key="2">
    <source>
        <dbReference type="ARBA" id="ARBA00008440"/>
    </source>
</evidence>
<comment type="similarity">
    <text evidence="2">Belongs to the HAK/KUP transporter (TC 2.A.72.3) family.</text>
</comment>
<feature type="domain" description="K+ potassium transporter integral membrane" evidence="4">
    <location>
        <begin position="2"/>
        <end position="54"/>
    </location>
</feature>
<dbReference type="PANTHER" id="PTHR30540">
    <property type="entry name" value="OSMOTIC STRESS POTASSIUM TRANSPORTER"/>
    <property type="match status" value="1"/>
</dbReference>
<name>A0AAW0J4B9_QUESU</name>
<feature type="transmembrane region" description="Helical" evidence="3">
    <location>
        <begin position="22"/>
        <end position="44"/>
    </location>
</feature>
<dbReference type="AlphaFoldDB" id="A0AAW0J4B9"/>
<evidence type="ECO:0000256" key="1">
    <source>
        <dbReference type="ARBA" id="ARBA00004651"/>
    </source>
</evidence>
<dbReference type="Pfam" id="PF02705">
    <property type="entry name" value="K_trans"/>
    <property type="match status" value="1"/>
</dbReference>
<dbReference type="GO" id="GO:0015079">
    <property type="term" value="F:potassium ion transmembrane transporter activity"/>
    <property type="evidence" value="ECO:0007669"/>
    <property type="project" value="InterPro"/>
</dbReference>
<comment type="caution">
    <text evidence="5">The sequence shown here is derived from an EMBL/GenBank/DDBJ whole genome shotgun (WGS) entry which is preliminary data.</text>
</comment>
<organism evidence="5 6">
    <name type="scientific">Quercus suber</name>
    <name type="common">Cork oak</name>
    <dbReference type="NCBI Taxonomy" id="58331"/>
    <lineage>
        <taxon>Eukaryota</taxon>
        <taxon>Viridiplantae</taxon>
        <taxon>Streptophyta</taxon>
        <taxon>Embryophyta</taxon>
        <taxon>Tracheophyta</taxon>
        <taxon>Spermatophyta</taxon>
        <taxon>Magnoliopsida</taxon>
        <taxon>eudicotyledons</taxon>
        <taxon>Gunneridae</taxon>
        <taxon>Pentapetalae</taxon>
        <taxon>rosids</taxon>
        <taxon>fabids</taxon>
        <taxon>Fagales</taxon>
        <taxon>Fagaceae</taxon>
        <taxon>Quercus</taxon>
    </lineage>
</organism>
<dbReference type="PANTHER" id="PTHR30540:SF87">
    <property type="entry name" value="POTASSIUM TRANSPORTER"/>
    <property type="match status" value="1"/>
</dbReference>
<dbReference type="Proteomes" id="UP000237347">
    <property type="component" value="Unassembled WGS sequence"/>
</dbReference>
<reference evidence="5 6" key="1">
    <citation type="journal article" date="2018" name="Sci. Data">
        <title>The draft genome sequence of cork oak.</title>
        <authorList>
            <person name="Ramos A.M."/>
            <person name="Usie A."/>
            <person name="Barbosa P."/>
            <person name="Barros P.M."/>
            <person name="Capote T."/>
            <person name="Chaves I."/>
            <person name="Simoes F."/>
            <person name="Abreu I."/>
            <person name="Carrasquinho I."/>
            <person name="Faro C."/>
            <person name="Guimaraes J.B."/>
            <person name="Mendonca D."/>
            <person name="Nobrega F."/>
            <person name="Rodrigues L."/>
            <person name="Saibo N.J.M."/>
            <person name="Varela M.C."/>
            <person name="Egas C."/>
            <person name="Matos J."/>
            <person name="Miguel C.M."/>
            <person name="Oliveira M.M."/>
            <person name="Ricardo C.P."/>
            <person name="Goncalves S."/>
        </authorList>
    </citation>
    <scope>NUCLEOTIDE SEQUENCE [LARGE SCALE GENOMIC DNA]</scope>
    <source>
        <strain evidence="6">cv. HL8</strain>
    </source>
</reference>
<dbReference type="GO" id="GO:0005886">
    <property type="term" value="C:plasma membrane"/>
    <property type="evidence" value="ECO:0007669"/>
    <property type="project" value="UniProtKB-SubCell"/>
</dbReference>
<keyword evidence="3" id="KW-0812">Transmembrane</keyword>
<evidence type="ECO:0000313" key="6">
    <source>
        <dbReference type="Proteomes" id="UP000237347"/>
    </source>
</evidence>
<accession>A0AAW0J4B9</accession>
<keyword evidence="6" id="KW-1185">Reference proteome</keyword>
<evidence type="ECO:0000313" key="5">
    <source>
        <dbReference type="EMBL" id="KAK7821628.1"/>
    </source>
</evidence>
<dbReference type="InterPro" id="IPR053951">
    <property type="entry name" value="K_trans_N"/>
</dbReference>
<protein>
    <submittedName>
        <fullName evidence="5">Potassium transporter 19</fullName>
    </submittedName>
</protein>
<evidence type="ECO:0000256" key="3">
    <source>
        <dbReference type="SAM" id="Phobius"/>
    </source>
</evidence>